<sequence>MKWSTVSRRPVSVFVVAVLVFAGLVAWLPGLARAADQPPGVSPVLSPTADQLTADALPTVQVDGMVWSQATIGTTVYAGGSFANARPAGAAAGTNQTPRANLLAYDITTGALKTGFVPPALNGQVLAVAVSPDGKRVYAGGDFLEVGGSTVRNGVAAFDATTGALISTFSVNIKSSVRAIVATNDTVYVGGKFTSANGQARTRFAAYQASNGALTAWAPTADYTVNAMVLSPDGSRLIVGGAFQFINGAAAYGLAAIDATTGELLPYAANQKVRNAGTNSAITSLSTDGSSVYGTGYHYGAGGNLEGTFAADPVSGEIRWIEDCHGDTYSVWATSAAVYTTSHAHYCGNIGGFFQSDPWSTNQRFALAFSKGATGTITADPHGYTNWQGNPSPSLINWFPDFQTGKVSGQNQAGWNIVGSGQYISVGGEFPTVNGAGQQGLVRFATKPPAPGKSGPVLTGSKFVPNLVVQGPGTVRVGFQANWDRDDMNLTYKVVRNSNTAAPVYTTTATSTYWDRPSLGFTDTGLAPGDYRYRLYVLDKDGNQVAGDTAYVTVPTAPPGPTDYVTTVRQQGASSLWRLGEATGSWAYDSAGYSDASVGTAVTRGAPGSLNGDPNTASTFTGTTDSRVSAPSLQSAPTTFSTSAWFRTTTTSGGRIVGFGRLPAGASVTTDRHVYMTNDGKLTFGVSSGGTRRVLSSPKSYNDGQWHQVVSTLGPNGMTLFVDGVQVGQRTDTTTGAVYPGFWRIGGDNLSGWASRPTKDYFIGDIDDVSIYPTALSPDDVIAQWVASGRVSPVPAAPADAYGAAVYRDAPTLYWRLAESSGVTAADSGRQLNSGTYRGAVTLGAAGALSGVNNAAVTVDGTTGVVTSDNKFSNPTTYSAEVWFKTTTARGGKLIGFGSAQQGLSASYDRHVYMQNDGRLVFGTYTGVQNLVTSPASYNDGRWHQVVATQGAGGMKLYVDGAVVGTNPQAGAQNYDGYWRIGGDRTWGSTSSYLAGSLDEAAVYPSVLSAQQVADHYALGQSGALPNRPPTASFTSGSQDLSLSVDGSGSSDSDGSVKSWAWSFGDGGSGSGATASHTYAGAGTYTVSLTVTDDKGLTGVSSQQVTVTAPPPNAPPVAAFDVTSAGLTATVDGTGSSDSDGSVKSYEWSFGDGGSDSGATAVHTYGSAGSYQVTLKVTDDDGASSSVSKSVTVTAPPPVNKAPVAAFTETVSGLAASFDGGSSSDADGSVSAWAWDFGDNSAETGRTASHTYGAAGTYQVSLTVTDNQGATNTVTRSVTVSNPATPTAYVSDAFGRAVSGGLGSAETGGAWTLNGSASQFSVANGTGNLQIAKAGSGPLAWLNSVSASDLRGTVDFTYDKASTGGGTYTSVAVRRVGTSDYRFKVRIQPSSVQIQLAKVVNGTETVLRTQTVSGMTWAPGDVLRLGFQAQGVGTTTLSAKVWKSSAAEPAGWQSTVTDAESVLQGPGAVGLQAYLAGTATNAPVVASFDNLTITTIPLG</sequence>
<dbReference type="InterPro" id="IPR001791">
    <property type="entry name" value="Laminin_G"/>
</dbReference>
<protein>
    <submittedName>
        <fullName evidence="5">PKD domain-containing protein</fullName>
    </submittedName>
</protein>
<dbReference type="Pfam" id="PF13385">
    <property type="entry name" value="Laminin_G_3"/>
    <property type="match status" value="2"/>
</dbReference>
<dbReference type="InterPro" id="IPR011044">
    <property type="entry name" value="Quino_amine_DH_bsu"/>
</dbReference>
<feature type="domain" description="PKD" evidence="4">
    <location>
        <begin position="1199"/>
        <end position="1287"/>
    </location>
</feature>
<organism evidence="5 6">
    <name type="scientific">Nakamurella flava</name>
    <dbReference type="NCBI Taxonomy" id="2576308"/>
    <lineage>
        <taxon>Bacteria</taxon>
        <taxon>Bacillati</taxon>
        <taxon>Actinomycetota</taxon>
        <taxon>Actinomycetes</taxon>
        <taxon>Nakamurellales</taxon>
        <taxon>Nakamurellaceae</taxon>
        <taxon>Nakamurella</taxon>
    </lineage>
</organism>
<dbReference type="SUPFAM" id="SSF50969">
    <property type="entry name" value="YVTN repeat-like/Quinoprotein amine dehydrogenase"/>
    <property type="match status" value="1"/>
</dbReference>
<dbReference type="CDD" id="cd00146">
    <property type="entry name" value="PKD"/>
    <property type="match status" value="3"/>
</dbReference>
<evidence type="ECO:0000259" key="4">
    <source>
        <dbReference type="PROSITE" id="PS50093"/>
    </source>
</evidence>
<proteinExistence type="predicted"/>
<feature type="region of interest" description="Disordered" evidence="3">
    <location>
        <begin position="1021"/>
        <end position="1053"/>
    </location>
</feature>
<dbReference type="OrthoDB" id="9802683at2"/>
<dbReference type="Pfam" id="PF18911">
    <property type="entry name" value="PKD_4"/>
    <property type="match status" value="3"/>
</dbReference>
<dbReference type="Proteomes" id="UP000306985">
    <property type="component" value="Unassembled WGS sequence"/>
</dbReference>
<dbReference type="InterPro" id="IPR022409">
    <property type="entry name" value="PKD/Chitinase_dom"/>
</dbReference>
<evidence type="ECO:0000256" key="1">
    <source>
        <dbReference type="ARBA" id="ARBA00022729"/>
    </source>
</evidence>
<keyword evidence="2" id="KW-1015">Disulfide bond</keyword>
<dbReference type="SMART" id="SM00560">
    <property type="entry name" value="LamGL"/>
    <property type="match status" value="2"/>
</dbReference>
<evidence type="ECO:0000313" key="6">
    <source>
        <dbReference type="Proteomes" id="UP000306985"/>
    </source>
</evidence>
<dbReference type="InterPro" id="IPR035986">
    <property type="entry name" value="PKD_dom_sf"/>
</dbReference>
<dbReference type="InterPro" id="IPR024982">
    <property type="entry name" value="Rax2-like_C"/>
</dbReference>
<dbReference type="InterPro" id="IPR029865">
    <property type="entry name" value="KIAA0319-like"/>
</dbReference>
<dbReference type="InterPro" id="IPR013783">
    <property type="entry name" value="Ig-like_fold"/>
</dbReference>
<name>A0A4U6QMP6_9ACTN</name>
<dbReference type="SMART" id="SM00282">
    <property type="entry name" value="LamG"/>
    <property type="match status" value="2"/>
</dbReference>
<dbReference type="Gene3D" id="2.60.120.200">
    <property type="match status" value="2"/>
</dbReference>
<keyword evidence="1" id="KW-0732">Signal</keyword>
<dbReference type="PANTHER" id="PTHR46182:SF2">
    <property type="entry name" value="FI19480P1"/>
    <property type="match status" value="1"/>
</dbReference>
<evidence type="ECO:0000256" key="3">
    <source>
        <dbReference type="SAM" id="MobiDB-lite"/>
    </source>
</evidence>
<dbReference type="InterPro" id="IPR000601">
    <property type="entry name" value="PKD_dom"/>
</dbReference>
<dbReference type="GO" id="GO:0005975">
    <property type="term" value="P:carbohydrate metabolic process"/>
    <property type="evidence" value="ECO:0007669"/>
    <property type="project" value="UniProtKB-ARBA"/>
</dbReference>
<evidence type="ECO:0000256" key="2">
    <source>
        <dbReference type="ARBA" id="ARBA00023157"/>
    </source>
</evidence>
<gene>
    <name evidence="5" type="ORF">FDO65_09165</name>
</gene>
<dbReference type="GO" id="GO:0016020">
    <property type="term" value="C:membrane"/>
    <property type="evidence" value="ECO:0007669"/>
    <property type="project" value="TreeGrafter"/>
</dbReference>
<dbReference type="SUPFAM" id="SSF49299">
    <property type="entry name" value="PKD domain"/>
    <property type="match status" value="3"/>
</dbReference>
<reference evidence="5 6" key="1">
    <citation type="submission" date="2019-05" db="EMBL/GenBank/DDBJ databases">
        <title>Nakamurella sp. N5BH11, whole genome shotgun sequence.</title>
        <authorList>
            <person name="Tuo L."/>
        </authorList>
    </citation>
    <scope>NUCLEOTIDE SEQUENCE [LARGE SCALE GENOMIC DNA]</scope>
    <source>
        <strain evidence="5 6">N5BH11</strain>
    </source>
</reference>
<dbReference type="PROSITE" id="PS50093">
    <property type="entry name" value="PKD"/>
    <property type="match status" value="3"/>
</dbReference>
<dbReference type="GO" id="GO:0031410">
    <property type="term" value="C:cytoplasmic vesicle"/>
    <property type="evidence" value="ECO:0007669"/>
    <property type="project" value="TreeGrafter"/>
</dbReference>
<dbReference type="InterPro" id="IPR013320">
    <property type="entry name" value="ConA-like_dom_sf"/>
</dbReference>
<accession>A0A4U6QMP6</accession>
<dbReference type="Pfam" id="PF12768">
    <property type="entry name" value="Rax2"/>
    <property type="match status" value="1"/>
</dbReference>
<keyword evidence="6" id="KW-1185">Reference proteome</keyword>
<dbReference type="InterPro" id="IPR006558">
    <property type="entry name" value="LamG-like"/>
</dbReference>
<feature type="domain" description="PKD" evidence="4">
    <location>
        <begin position="1112"/>
        <end position="1196"/>
    </location>
</feature>
<feature type="domain" description="PKD" evidence="4">
    <location>
        <begin position="1026"/>
        <end position="1114"/>
    </location>
</feature>
<dbReference type="PANTHER" id="PTHR46182">
    <property type="entry name" value="FI19480P1"/>
    <property type="match status" value="1"/>
</dbReference>
<dbReference type="SUPFAM" id="SSF49899">
    <property type="entry name" value="Concanavalin A-like lectins/glucanases"/>
    <property type="match status" value="2"/>
</dbReference>
<dbReference type="Gene3D" id="2.60.40.10">
    <property type="entry name" value="Immunoglobulins"/>
    <property type="match status" value="3"/>
</dbReference>
<dbReference type="Gene3D" id="2.60.120.560">
    <property type="entry name" value="Exo-inulinase, domain 1"/>
    <property type="match status" value="1"/>
</dbReference>
<feature type="compositionally biased region" description="Low complexity" evidence="3">
    <location>
        <begin position="1036"/>
        <end position="1053"/>
    </location>
</feature>
<dbReference type="SMART" id="SM00089">
    <property type="entry name" value="PKD"/>
    <property type="match status" value="3"/>
</dbReference>
<evidence type="ECO:0000313" key="5">
    <source>
        <dbReference type="EMBL" id="TKV61701.1"/>
    </source>
</evidence>
<dbReference type="EMBL" id="SZZH01000001">
    <property type="protein sequence ID" value="TKV61701.1"/>
    <property type="molecule type" value="Genomic_DNA"/>
</dbReference>
<comment type="caution">
    <text evidence="5">The sequence shown here is derived from an EMBL/GenBank/DDBJ whole genome shotgun (WGS) entry which is preliminary data.</text>
</comment>
<dbReference type="CDD" id="cd00110">
    <property type="entry name" value="LamG"/>
    <property type="match status" value="2"/>
</dbReference>